<dbReference type="EMBL" id="VSZS01000065">
    <property type="protein sequence ID" value="TYR31099.1"/>
    <property type="molecule type" value="Genomic_DNA"/>
</dbReference>
<dbReference type="InterPro" id="IPR029058">
    <property type="entry name" value="AB_hydrolase_fold"/>
</dbReference>
<name>A0A5D4GTK4_9HYPH</name>
<dbReference type="Proteomes" id="UP000323258">
    <property type="component" value="Unassembled WGS sequence"/>
</dbReference>
<keyword evidence="2" id="KW-0378">Hydrolase</keyword>
<sequence length="296" mass="32786">MRCIYNPLRTLVLAIFCASASSVAATADMLAPYKDDLFAYPRLLAEADGGRHFTVDYQSKRDINARDAVPERRVNQQYIDVGVRRDQQDLLATTEVARIPHIAVGKQQNARFIVVYLYGQGGNRRQGMDDFTFGGNFNRIKNLAVRNGGLYLTTDFSDFAAAGAKQVASLIALYAAHSPGAAVYVACGSMGGGICWRLADDAQVAPKLGGLLLFGSHWDEKFLSSRAFQRRVPVFFGHGGDDKVFPVENQEKFFRSILSKAPNYPARFVRFETGSHGTPIRMSDWRGTLNWMATAR</sequence>
<dbReference type="AlphaFoldDB" id="A0A5D4GTK4"/>
<evidence type="ECO:0000313" key="2">
    <source>
        <dbReference type="EMBL" id="TYR31099.1"/>
    </source>
</evidence>
<protein>
    <submittedName>
        <fullName evidence="2">Alpha/beta hydrolase</fullName>
    </submittedName>
</protein>
<evidence type="ECO:0000313" key="3">
    <source>
        <dbReference type="Proteomes" id="UP000323258"/>
    </source>
</evidence>
<dbReference type="Gene3D" id="3.40.50.1820">
    <property type="entry name" value="alpha/beta hydrolase"/>
    <property type="match status" value="1"/>
</dbReference>
<evidence type="ECO:0000256" key="1">
    <source>
        <dbReference type="SAM" id="SignalP"/>
    </source>
</evidence>
<feature type="chain" id="PRO_5022739157" evidence="1">
    <location>
        <begin position="25"/>
        <end position="296"/>
    </location>
</feature>
<proteinExistence type="predicted"/>
<gene>
    <name evidence="2" type="ORF">FY036_16870</name>
</gene>
<keyword evidence="1" id="KW-0732">Signal</keyword>
<reference evidence="2 3" key="1">
    <citation type="submission" date="2019-08" db="EMBL/GenBank/DDBJ databases">
        <authorList>
            <person name="Seo Y.L."/>
        </authorList>
    </citation>
    <scope>NUCLEOTIDE SEQUENCE [LARGE SCALE GENOMIC DNA]</scope>
    <source>
        <strain evidence="2 3">MaA-C15</strain>
    </source>
</reference>
<accession>A0A5D4GTK4</accession>
<dbReference type="SUPFAM" id="SSF53474">
    <property type="entry name" value="alpha/beta-Hydrolases"/>
    <property type="match status" value="1"/>
</dbReference>
<dbReference type="OrthoDB" id="9807541at2"/>
<reference evidence="2 3" key="2">
    <citation type="submission" date="2019-09" db="EMBL/GenBank/DDBJ databases">
        <title>Mesorhizobium sp. MaA-C15 isolated from Microcystis aeruginosa.</title>
        <authorList>
            <person name="Jeong S.E."/>
            <person name="Jin H.M."/>
            <person name="Jeon C.O."/>
        </authorList>
    </citation>
    <scope>NUCLEOTIDE SEQUENCE [LARGE SCALE GENOMIC DNA]</scope>
    <source>
        <strain evidence="2 3">MaA-C15</strain>
    </source>
</reference>
<feature type="signal peptide" evidence="1">
    <location>
        <begin position="1"/>
        <end position="24"/>
    </location>
</feature>
<keyword evidence="3" id="KW-1185">Reference proteome</keyword>
<comment type="caution">
    <text evidence="2">The sequence shown here is derived from an EMBL/GenBank/DDBJ whole genome shotgun (WGS) entry which is preliminary data.</text>
</comment>
<dbReference type="GO" id="GO:0016787">
    <property type="term" value="F:hydrolase activity"/>
    <property type="evidence" value="ECO:0007669"/>
    <property type="project" value="UniProtKB-KW"/>
</dbReference>
<organism evidence="2 3">
    <name type="scientific">Neoaquamicrobium microcysteis</name>
    <dbReference type="NCBI Taxonomy" id="2682781"/>
    <lineage>
        <taxon>Bacteria</taxon>
        <taxon>Pseudomonadati</taxon>
        <taxon>Pseudomonadota</taxon>
        <taxon>Alphaproteobacteria</taxon>
        <taxon>Hyphomicrobiales</taxon>
        <taxon>Phyllobacteriaceae</taxon>
        <taxon>Neoaquamicrobium</taxon>
    </lineage>
</organism>